<evidence type="ECO:0000259" key="3">
    <source>
        <dbReference type="PROSITE" id="PS50801"/>
    </source>
</evidence>
<gene>
    <name evidence="4" type="ORF">SAMN05192576_2355</name>
</gene>
<dbReference type="InterPro" id="IPR003658">
    <property type="entry name" value="Anti-sigma_ant"/>
</dbReference>
<dbReference type="InterPro" id="IPR002645">
    <property type="entry name" value="STAS_dom"/>
</dbReference>
<dbReference type="STRING" id="1005944.SAMN05192576_2355"/>
<evidence type="ECO:0000313" key="5">
    <source>
        <dbReference type="Proteomes" id="UP000199004"/>
    </source>
</evidence>
<dbReference type="PANTHER" id="PTHR33495:SF2">
    <property type="entry name" value="ANTI-SIGMA FACTOR ANTAGONIST TM_1081-RELATED"/>
    <property type="match status" value="1"/>
</dbReference>
<evidence type="ECO:0000256" key="1">
    <source>
        <dbReference type="ARBA" id="ARBA00009013"/>
    </source>
</evidence>
<dbReference type="PROSITE" id="PS50801">
    <property type="entry name" value="STAS"/>
    <property type="match status" value="1"/>
</dbReference>
<dbReference type="SUPFAM" id="SSF52091">
    <property type="entry name" value="SpoIIaa-like"/>
    <property type="match status" value="1"/>
</dbReference>
<dbReference type="EMBL" id="FNIC01000003">
    <property type="protein sequence ID" value="SDN54282.1"/>
    <property type="molecule type" value="Genomic_DNA"/>
</dbReference>
<dbReference type="NCBIfam" id="TIGR00377">
    <property type="entry name" value="ant_ant_sig"/>
    <property type="match status" value="1"/>
</dbReference>
<proteinExistence type="inferred from homology"/>
<dbReference type="Pfam" id="PF01740">
    <property type="entry name" value="STAS"/>
    <property type="match status" value="1"/>
</dbReference>
<reference evidence="4 5" key="1">
    <citation type="submission" date="2016-10" db="EMBL/GenBank/DDBJ databases">
        <authorList>
            <person name="de Groot N.N."/>
        </authorList>
    </citation>
    <scope>NUCLEOTIDE SEQUENCE [LARGE SCALE GENOMIC DNA]</scope>
    <source>
        <strain evidence="4 5">CGMCC 1.11147</strain>
    </source>
</reference>
<comment type="similarity">
    <text evidence="1 2">Belongs to the anti-sigma-factor antagonist family.</text>
</comment>
<dbReference type="InterPro" id="IPR036513">
    <property type="entry name" value="STAS_dom_sf"/>
</dbReference>
<protein>
    <recommendedName>
        <fullName evidence="2">Anti-sigma factor antagonist</fullName>
    </recommendedName>
</protein>
<evidence type="ECO:0000313" key="4">
    <source>
        <dbReference type="EMBL" id="SDN54282.1"/>
    </source>
</evidence>
<dbReference type="OrthoDB" id="4870156at2"/>
<dbReference type="RefSeq" id="WP_091024957.1">
    <property type="nucleotide sequence ID" value="NZ_BKAE01000006.1"/>
</dbReference>
<sequence length="132" mass="13826">MQAETVLPDPAGSPALRVEEHGRFRVVVLAGEVDLAASSAVRICLRELMVDGATHVLVDLRGVTFMDSTGLGMLVAARKQARVFRGSFGLVAPSPPVARVLSLTALDKFLPCYASVADAVLADPAAELEPTA</sequence>
<dbReference type="CDD" id="cd07043">
    <property type="entry name" value="STAS_anti-anti-sigma_factors"/>
    <property type="match status" value="1"/>
</dbReference>
<organism evidence="4 5">
    <name type="scientific">Nocardioides szechwanensis</name>
    <dbReference type="NCBI Taxonomy" id="1005944"/>
    <lineage>
        <taxon>Bacteria</taxon>
        <taxon>Bacillati</taxon>
        <taxon>Actinomycetota</taxon>
        <taxon>Actinomycetes</taxon>
        <taxon>Propionibacteriales</taxon>
        <taxon>Nocardioidaceae</taxon>
        <taxon>Nocardioides</taxon>
    </lineage>
</organism>
<dbReference type="GO" id="GO:0043856">
    <property type="term" value="F:anti-sigma factor antagonist activity"/>
    <property type="evidence" value="ECO:0007669"/>
    <property type="project" value="InterPro"/>
</dbReference>
<feature type="domain" description="STAS" evidence="3">
    <location>
        <begin position="14"/>
        <end position="123"/>
    </location>
</feature>
<keyword evidence="5" id="KW-1185">Reference proteome</keyword>
<dbReference type="PANTHER" id="PTHR33495">
    <property type="entry name" value="ANTI-SIGMA FACTOR ANTAGONIST TM_1081-RELATED-RELATED"/>
    <property type="match status" value="1"/>
</dbReference>
<evidence type="ECO:0000256" key="2">
    <source>
        <dbReference type="RuleBase" id="RU003749"/>
    </source>
</evidence>
<dbReference type="Gene3D" id="3.30.750.24">
    <property type="entry name" value="STAS domain"/>
    <property type="match status" value="1"/>
</dbReference>
<name>A0A1H0C8X0_9ACTN</name>
<dbReference type="Proteomes" id="UP000199004">
    <property type="component" value="Unassembled WGS sequence"/>
</dbReference>
<accession>A0A1H0C8X0</accession>
<dbReference type="AlphaFoldDB" id="A0A1H0C8X0"/>